<dbReference type="EMBL" id="CP107246">
    <property type="protein sequence ID" value="WIM06745.1"/>
    <property type="molecule type" value="Genomic_DNA"/>
</dbReference>
<name>A0AA49FNN7_9PROT</name>
<dbReference type="GO" id="GO:0044780">
    <property type="term" value="P:bacterial-type flagellum assembly"/>
    <property type="evidence" value="ECO:0007669"/>
    <property type="project" value="InterPro"/>
</dbReference>
<evidence type="ECO:0000256" key="4">
    <source>
        <dbReference type="RuleBase" id="RU362063"/>
    </source>
</evidence>
<dbReference type="InterPro" id="IPR041231">
    <property type="entry name" value="FlgA_N"/>
</dbReference>
<sequence length="227" mass="24049">MKSPLAIALMLLASPYLQARQDPAPVKKAIEDFLRVQTRGLPGQVSFTLRGLDPDNRLAPCAAPFEVAQPPGARTWGRTHVSVRCPVEGGWSAFVPVHVRVVADYLVTARPLAQGQTLTEADLARQNGDLSDLPAGILTEAQQAIGRTAAMSIAAGRPLRADLLRAPLVIRQNQTVKVVSRGEGFQVANEGRALADGAEGQVVQARLSNGQVISGIARVGGIVEVSR</sequence>
<dbReference type="SMART" id="SM00858">
    <property type="entry name" value="SAF"/>
    <property type="match status" value="1"/>
</dbReference>
<feature type="chain" id="PRO_5041483441" description="Flagella basal body P-ring formation protein FlgA" evidence="4">
    <location>
        <begin position="20"/>
        <end position="227"/>
    </location>
</feature>
<comment type="subcellular location">
    <subcellularLocation>
        <location evidence="1 4">Periplasm</location>
    </subcellularLocation>
</comment>
<dbReference type="CDD" id="cd11614">
    <property type="entry name" value="SAF_CpaB_FlgA_like"/>
    <property type="match status" value="1"/>
</dbReference>
<dbReference type="GO" id="GO:0042597">
    <property type="term" value="C:periplasmic space"/>
    <property type="evidence" value="ECO:0007669"/>
    <property type="project" value="UniProtKB-SubCell"/>
</dbReference>
<dbReference type="InterPro" id="IPR039246">
    <property type="entry name" value="Flagellar_FlgA"/>
</dbReference>
<evidence type="ECO:0000256" key="1">
    <source>
        <dbReference type="ARBA" id="ARBA00004418"/>
    </source>
</evidence>
<evidence type="ECO:0000259" key="5">
    <source>
        <dbReference type="SMART" id="SM00858"/>
    </source>
</evidence>
<comment type="function">
    <text evidence="4">Involved in the assembly process of the P-ring formation. It may associate with FlgF on the rod constituting a structure essential for the P-ring assembly or may act as a modulator protein for the P-ring assembly.</text>
</comment>
<dbReference type="PANTHER" id="PTHR36307">
    <property type="entry name" value="FLAGELLA BASAL BODY P-RING FORMATION PROTEIN FLGA"/>
    <property type="match status" value="1"/>
</dbReference>
<keyword evidence="6" id="KW-0969">Cilium</keyword>
<dbReference type="KEGG" id="npv:OHM77_05625"/>
<dbReference type="Proteomes" id="UP001234916">
    <property type="component" value="Chromosome"/>
</dbReference>
<evidence type="ECO:0000313" key="6">
    <source>
        <dbReference type="EMBL" id="WIM06745.1"/>
    </source>
</evidence>
<keyword evidence="4" id="KW-1005">Bacterial flagellum biogenesis</keyword>
<dbReference type="PANTHER" id="PTHR36307:SF1">
    <property type="entry name" value="FLAGELLA BASAL BODY P-RING FORMATION PROTEIN FLGA"/>
    <property type="match status" value="1"/>
</dbReference>
<proteinExistence type="inferred from homology"/>
<evidence type="ECO:0000256" key="2">
    <source>
        <dbReference type="ARBA" id="ARBA00022729"/>
    </source>
</evidence>
<dbReference type="Gene3D" id="2.30.30.760">
    <property type="match status" value="1"/>
</dbReference>
<dbReference type="Pfam" id="PF17656">
    <property type="entry name" value="ChapFlgA_N"/>
    <property type="match status" value="1"/>
</dbReference>
<dbReference type="InterPro" id="IPR017585">
    <property type="entry name" value="SAF_FlgA"/>
</dbReference>
<reference evidence="6" key="1">
    <citation type="journal article" date="2023" name="Nat. Microbiol.">
        <title>Enrichment and characterization of a nitric oxide-reducing microbial community in a continuous bioreactor.</title>
        <authorList>
            <person name="Garrido-Amador P."/>
            <person name="Stortenbeker N."/>
            <person name="Wessels H.J.C.T."/>
            <person name="Speth D.R."/>
            <person name="Garcia-Heredia I."/>
            <person name="Kartal B."/>
        </authorList>
    </citation>
    <scope>NUCLEOTIDE SEQUENCE</scope>
    <source>
        <strain evidence="6">MAG1</strain>
    </source>
</reference>
<gene>
    <name evidence="6" type="primary">flgA</name>
    <name evidence="6" type="ORF">OHM77_05625</name>
</gene>
<keyword evidence="2 4" id="KW-0732">Signal</keyword>
<evidence type="ECO:0000256" key="3">
    <source>
        <dbReference type="ARBA" id="ARBA00022764"/>
    </source>
</evidence>
<keyword evidence="6" id="KW-0966">Cell projection</keyword>
<dbReference type="Pfam" id="PF13144">
    <property type="entry name" value="ChapFlgA"/>
    <property type="match status" value="1"/>
</dbReference>
<keyword evidence="3 4" id="KW-0574">Periplasm</keyword>
<dbReference type="NCBIfam" id="TIGR03170">
    <property type="entry name" value="flgA_cterm"/>
    <property type="match status" value="1"/>
</dbReference>
<comment type="similarity">
    <text evidence="4">Belongs to the FlgA family.</text>
</comment>
<accession>A0AA49FNN7</accession>
<dbReference type="InterPro" id="IPR013974">
    <property type="entry name" value="SAF"/>
</dbReference>
<dbReference type="Gene3D" id="3.90.1210.10">
    <property type="entry name" value="Antifreeze-like/N-acetylneuraminic acid synthase C-terminal domain"/>
    <property type="match status" value="1"/>
</dbReference>
<dbReference type="AlphaFoldDB" id="A0AA49FNN7"/>
<feature type="signal peptide" evidence="4">
    <location>
        <begin position="1"/>
        <end position="19"/>
    </location>
</feature>
<feature type="domain" description="SAF" evidence="5">
    <location>
        <begin position="103"/>
        <end position="165"/>
    </location>
</feature>
<organism evidence="6">
    <name type="scientific">Candidatus Nitricoxidivorans perseverans</name>
    <dbReference type="NCBI Taxonomy" id="2975601"/>
    <lineage>
        <taxon>Bacteria</taxon>
        <taxon>Pseudomonadati</taxon>
        <taxon>Pseudomonadota</taxon>
        <taxon>Betaproteobacteria</taxon>
        <taxon>Nitrosomonadales</taxon>
        <taxon>Sterolibacteriaceae</taxon>
        <taxon>Candidatus Nitricoxidivorans</taxon>
    </lineage>
</organism>
<protein>
    <recommendedName>
        <fullName evidence="4">Flagella basal body P-ring formation protein FlgA</fullName>
    </recommendedName>
</protein>
<keyword evidence="6" id="KW-0282">Flagellum</keyword>